<dbReference type="InterPro" id="IPR011006">
    <property type="entry name" value="CheY-like_superfamily"/>
</dbReference>
<dbReference type="Pfam" id="PF06203">
    <property type="entry name" value="CCT"/>
    <property type="match status" value="1"/>
</dbReference>
<dbReference type="AlphaFoldDB" id="A0AAN7QK31"/>
<feature type="region of interest" description="Disordered" evidence="10">
    <location>
        <begin position="648"/>
        <end position="673"/>
    </location>
</feature>
<dbReference type="GO" id="GO:0000160">
    <property type="term" value="P:phosphorelay signal transduction system"/>
    <property type="evidence" value="ECO:0007669"/>
    <property type="project" value="UniProtKB-KW"/>
</dbReference>
<evidence type="ECO:0000256" key="1">
    <source>
        <dbReference type="ARBA" id="ARBA00004123"/>
    </source>
</evidence>
<dbReference type="Proteomes" id="UP001345219">
    <property type="component" value="Chromosome 24"/>
</dbReference>
<comment type="caution">
    <text evidence="8">Lacks conserved residue(s) required for the propagation of feature annotation.</text>
</comment>
<evidence type="ECO:0000256" key="3">
    <source>
        <dbReference type="ARBA" id="ARBA00023012"/>
    </source>
</evidence>
<dbReference type="SUPFAM" id="SSF52172">
    <property type="entry name" value="CheY-like"/>
    <property type="match status" value="1"/>
</dbReference>
<dbReference type="InterPro" id="IPR001789">
    <property type="entry name" value="Sig_transdc_resp-reg_receiver"/>
</dbReference>
<accession>A0AAN7QK31</accession>
<sequence>MGEAAVSSGFTAMEADAAVPSLVEIDGGVERRGGGSPTAVVKWERFLPKVVLRVLLVEADDSTRQIIAALLRKCSYRVSAVSDGLTAWELLKGRPHNVDIILTEVELPSISGYALLTLIMEHDICKNIPVIMMSSQDSVTTVYKCMMRGAADYLVKPIRKNELQHLWQHVWRRQSSTSRADGGQSDNVESQKVEATAENNAASNHSSGYMVCLDRDKEFIEKGSGSQSSCTKPDVEADSSEIQPNQDSNMDMMKVVVPENITATEKVVVMQENAYDGLAVAASSHSQSKDTGPEIHEWNAKITMAAYDDDAIHFNPGIEAINLIGAFSSHHDGSYMDSLNFGTRKFDAPPELGLSLRRSESCFTSQRSEERHSMLNHSDGSAFSRYVNKPVNRVAMRPENLPILEGEFEKNPGREVSCVVKAYNLDNRNPAKGSPDRVISLTDAQSGQSECIPLHHQGRVVPAPIPVSGVRFENFRTELSAVQPEAYCTQSGPSPGPSPMSAVQHKSFLRVDSFQQSSCGNNTPERVKDTPDLIASNSSNQSRQNHNRDLKFDSLEDRGHISPATDRSITSNLCNGGTLTHRHSTDCGSVSGSNGNVNHVAVARYADEKRSGEESSQRLILREAALAKFRLKRKDRCYEKKVRYESRKKLAEQRPRVKGQFVRQVQGGPPEEN</sequence>
<organism evidence="13 14">
    <name type="scientific">Trapa incisa</name>
    <dbReference type="NCBI Taxonomy" id="236973"/>
    <lineage>
        <taxon>Eukaryota</taxon>
        <taxon>Viridiplantae</taxon>
        <taxon>Streptophyta</taxon>
        <taxon>Embryophyta</taxon>
        <taxon>Tracheophyta</taxon>
        <taxon>Spermatophyta</taxon>
        <taxon>Magnoliopsida</taxon>
        <taxon>eudicotyledons</taxon>
        <taxon>Gunneridae</taxon>
        <taxon>Pentapetalae</taxon>
        <taxon>rosids</taxon>
        <taxon>malvids</taxon>
        <taxon>Myrtales</taxon>
        <taxon>Lythraceae</taxon>
        <taxon>Trapa</taxon>
    </lineage>
</organism>
<dbReference type="SMART" id="SM00448">
    <property type="entry name" value="REC"/>
    <property type="match status" value="1"/>
</dbReference>
<gene>
    <name evidence="13" type="ORF">SAY87_030784</name>
</gene>
<evidence type="ECO:0000256" key="5">
    <source>
        <dbReference type="ARBA" id="ARBA00023108"/>
    </source>
</evidence>
<keyword evidence="3" id="KW-0902">Two-component regulatory system</keyword>
<comment type="caution">
    <text evidence="13">The sequence shown here is derived from an EMBL/GenBank/DDBJ whole genome shotgun (WGS) entry which is preliminary data.</text>
</comment>
<dbReference type="PROSITE" id="PS50110">
    <property type="entry name" value="RESPONSE_REGULATORY"/>
    <property type="match status" value="1"/>
</dbReference>
<dbReference type="GO" id="GO:0005634">
    <property type="term" value="C:nucleus"/>
    <property type="evidence" value="ECO:0007669"/>
    <property type="project" value="UniProtKB-SubCell"/>
</dbReference>
<evidence type="ECO:0000259" key="11">
    <source>
        <dbReference type="PROSITE" id="PS50110"/>
    </source>
</evidence>
<keyword evidence="6" id="KW-0804">Transcription</keyword>
<dbReference type="PANTHER" id="PTHR43874:SF95">
    <property type="entry name" value="TWO-COMPONENT RESPONSE REGULATOR-LIKE APRR5"/>
    <property type="match status" value="1"/>
</dbReference>
<dbReference type="CDD" id="cd17582">
    <property type="entry name" value="psREC_PRR"/>
    <property type="match status" value="1"/>
</dbReference>
<evidence type="ECO:0000256" key="9">
    <source>
        <dbReference type="PROSITE-ProRule" id="PRU00357"/>
    </source>
</evidence>
<evidence type="ECO:0000313" key="13">
    <source>
        <dbReference type="EMBL" id="KAK4770252.1"/>
    </source>
</evidence>
<dbReference type="InterPro" id="IPR045279">
    <property type="entry name" value="ARR-like"/>
</dbReference>
<keyword evidence="14" id="KW-1185">Reference proteome</keyword>
<comment type="subcellular location">
    <subcellularLocation>
        <location evidence="1 9">Nucleus</location>
    </subcellularLocation>
</comment>
<dbReference type="InterPro" id="IPR010402">
    <property type="entry name" value="CCT_domain"/>
</dbReference>
<feature type="region of interest" description="Disordered" evidence="10">
    <location>
        <begin position="174"/>
        <end position="202"/>
    </location>
</feature>
<keyword evidence="4" id="KW-0805">Transcription regulation</keyword>
<reference evidence="13 14" key="1">
    <citation type="journal article" date="2023" name="Hortic Res">
        <title>Pangenome of water caltrop reveals structural variations and asymmetric subgenome divergence after allopolyploidization.</title>
        <authorList>
            <person name="Zhang X."/>
            <person name="Chen Y."/>
            <person name="Wang L."/>
            <person name="Yuan Y."/>
            <person name="Fang M."/>
            <person name="Shi L."/>
            <person name="Lu R."/>
            <person name="Comes H.P."/>
            <person name="Ma Y."/>
            <person name="Chen Y."/>
            <person name="Huang G."/>
            <person name="Zhou Y."/>
            <person name="Zheng Z."/>
            <person name="Qiu Y."/>
        </authorList>
    </citation>
    <scope>NUCLEOTIDE SEQUENCE [LARGE SCALE GENOMIC DNA]</scope>
    <source>
        <tissue evidence="13">Roots</tissue>
    </source>
</reference>
<evidence type="ECO:0008006" key="15">
    <source>
        <dbReference type="Google" id="ProtNLM"/>
    </source>
</evidence>
<evidence type="ECO:0000256" key="2">
    <source>
        <dbReference type="ARBA" id="ARBA00010330"/>
    </source>
</evidence>
<name>A0AAN7QK31_9MYRT</name>
<evidence type="ECO:0000256" key="6">
    <source>
        <dbReference type="ARBA" id="ARBA00023163"/>
    </source>
</evidence>
<feature type="compositionally biased region" description="Polar residues" evidence="10">
    <location>
        <begin position="515"/>
        <end position="524"/>
    </location>
</feature>
<evidence type="ECO:0000256" key="4">
    <source>
        <dbReference type="ARBA" id="ARBA00023015"/>
    </source>
</evidence>
<feature type="domain" description="Response regulatory" evidence="11">
    <location>
        <begin position="53"/>
        <end position="171"/>
    </location>
</feature>
<feature type="region of interest" description="Disordered" evidence="10">
    <location>
        <begin position="515"/>
        <end position="572"/>
    </location>
</feature>
<keyword evidence="7 9" id="KW-0539">Nucleus</keyword>
<dbReference type="GO" id="GO:0048511">
    <property type="term" value="P:rhythmic process"/>
    <property type="evidence" value="ECO:0007669"/>
    <property type="project" value="UniProtKB-KW"/>
</dbReference>
<evidence type="ECO:0000313" key="14">
    <source>
        <dbReference type="Proteomes" id="UP001345219"/>
    </source>
</evidence>
<dbReference type="GO" id="GO:0009736">
    <property type="term" value="P:cytokinin-activated signaling pathway"/>
    <property type="evidence" value="ECO:0007669"/>
    <property type="project" value="InterPro"/>
</dbReference>
<evidence type="ECO:0000256" key="7">
    <source>
        <dbReference type="ARBA" id="ARBA00023242"/>
    </source>
</evidence>
<feature type="domain" description="CCT" evidence="12">
    <location>
        <begin position="622"/>
        <end position="664"/>
    </location>
</feature>
<evidence type="ECO:0000256" key="10">
    <source>
        <dbReference type="SAM" id="MobiDB-lite"/>
    </source>
</evidence>
<keyword evidence="5" id="KW-0090">Biological rhythms</keyword>
<evidence type="ECO:0000259" key="12">
    <source>
        <dbReference type="PROSITE" id="PS51017"/>
    </source>
</evidence>
<dbReference type="Pfam" id="PF00072">
    <property type="entry name" value="Response_reg"/>
    <property type="match status" value="1"/>
</dbReference>
<feature type="compositionally biased region" description="Basic and acidic residues" evidence="10">
    <location>
        <begin position="546"/>
        <end position="560"/>
    </location>
</feature>
<dbReference type="Gene3D" id="3.40.50.2300">
    <property type="match status" value="1"/>
</dbReference>
<dbReference type="EMBL" id="JAXIOK010000005">
    <property type="protein sequence ID" value="KAK4770252.1"/>
    <property type="molecule type" value="Genomic_DNA"/>
</dbReference>
<proteinExistence type="inferred from homology"/>
<comment type="similarity">
    <text evidence="2">Belongs to the ARR-like family.</text>
</comment>
<protein>
    <recommendedName>
        <fullName evidence="15">Two-component response regulator-like APRR5</fullName>
    </recommendedName>
</protein>
<feature type="compositionally biased region" description="Polar residues" evidence="10">
    <location>
        <begin position="174"/>
        <end position="190"/>
    </location>
</feature>
<feature type="region of interest" description="Disordered" evidence="10">
    <location>
        <begin position="222"/>
        <end position="246"/>
    </location>
</feature>
<dbReference type="PROSITE" id="PS51017">
    <property type="entry name" value="CCT"/>
    <property type="match status" value="1"/>
</dbReference>
<evidence type="ECO:0000256" key="8">
    <source>
        <dbReference type="PROSITE-ProRule" id="PRU00169"/>
    </source>
</evidence>
<dbReference type="PANTHER" id="PTHR43874">
    <property type="entry name" value="TWO-COMPONENT RESPONSE REGULATOR"/>
    <property type="match status" value="1"/>
</dbReference>